<reference evidence="2 3" key="1">
    <citation type="submission" date="2015-11" db="EMBL/GenBank/DDBJ databases">
        <authorList>
            <consortium name="Pathogen Informatics"/>
        </authorList>
    </citation>
    <scope>NUCLEOTIDE SEQUENCE [LARGE SCALE GENOMIC DNA]</scope>
    <source>
        <strain evidence="2 3">006A-0191</strain>
    </source>
</reference>
<sequence length="111" mass="12954">MTAMDTLQIQGRNKMKYLVDIENSIKDILQTPLGSRVMLPEYGSRLYELIDKKIDDEFRANLSWYVIEAVEKWEKRIKIDEVKLVSLDSHKLKIKLVLTSTEELSLNLEIA</sequence>
<dbReference type="AlphaFoldDB" id="A0A9W5ANT3"/>
<accession>A0A9W5ANT3</accession>
<name>A0A9W5ANT3_CAMHY</name>
<dbReference type="Proteomes" id="UP000052257">
    <property type="component" value="Unassembled WGS sequence"/>
</dbReference>
<proteinExistence type="predicted"/>
<protein>
    <submittedName>
        <fullName evidence="2">Baseplate assembly protein W</fullName>
    </submittedName>
</protein>
<dbReference type="InterPro" id="IPR007048">
    <property type="entry name" value="IraD/Gp25-like"/>
</dbReference>
<feature type="domain" description="IraD/Gp25-like" evidence="1">
    <location>
        <begin position="20"/>
        <end position="91"/>
    </location>
</feature>
<comment type="caution">
    <text evidence="2">The sequence shown here is derived from an EMBL/GenBank/DDBJ whole genome shotgun (WGS) entry which is preliminary data.</text>
</comment>
<organism evidence="2 3">
    <name type="scientific">Campylobacter hyointestinalis subsp. hyointestinalis</name>
    <dbReference type="NCBI Taxonomy" id="91352"/>
    <lineage>
        <taxon>Bacteria</taxon>
        <taxon>Pseudomonadati</taxon>
        <taxon>Campylobacterota</taxon>
        <taxon>Epsilonproteobacteria</taxon>
        <taxon>Campylobacterales</taxon>
        <taxon>Campylobacteraceae</taxon>
        <taxon>Campylobacter</taxon>
    </lineage>
</organism>
<dbReference type="Pfam" id="PF04965">
    <property type="entry name" value="GPW_gp25"/>
    <property type="match status" value="1"/>
</dbReference>
<evidence type="ECO:0000259" key="1">
    <source>
        <dbReference type="Pfam" id="PF04965"/>
    </source>
</evidence>
<dbReference type="Gene3D" id="3.10.450.40">
    <property type="match status" value="1"/>
</dbReference>
<evidence type="ECO:0000313" key="3">
    <source>
        <dbReference type="Proteomes" id="UP000052257"/>
    </source>
</evidence>
<gene>
    <name evidence="2" type="ORF">ERS739220_00847</name>
</gene>
<dbReference type="SUPFAM" id="SSF160719">
    <property type="entry name" value="gpW/gp25-like"/>
    <property type="match status" value="1"/>
</dbReference>
<evidence type="ECO:0000313" key="2">
    <source>
        <dbReference type="EMBL" id="CUU77244.1"/>
    </source>
</evidence>
<dbReference type="EMBL" id="FAUW01000002">
    <property type="protein sequence ID" value="CUU77244.1"/>
    <property type="molecule type" value="Genomic_DNA"/>
</dbReference>